<dbReference type="Gene3D" id="2.60.40.10">
    <property type="entry name" value="Immunoglobulins"/>
    <property type="match status" value="1"/>
</dbReference>
<evidence type="ECO:0000256" key="1">
    <source>
        <dbReference type="SAM" id="Phobius"/>
    </source>
</evidence>
<evidence type="ECO:0008006" key="4">
    <source>
        <dbReference type="Google" id="ProtNLM"/>
    </source>
</evidence>
<dbReference type="GO" id="GO:0005975">
    <property type="term" value="P:carbohydrate metabolic process"/>
    <property type="evidence" value="ECO:0007669"/>
    <property type="project" value="UniProtKB-ARBA"/>
</dbReference>
<keyword evidence="1" id="KW-1133">Transmembrane helix</keyword>
<keyword evidence="1" id="KW-0812">Transmembrane</keyword>
<name>A0A4U3MCU4_9ACTN</name>
<organism evidence="2 3">
    <name type="scientific">Herbidospora galbida</name>
    <dbReference type="NCBI Taxonomy" id="2575442"/>
    <lineage>
        <taxon>Bacteria</taxon>
        <taxon>Bacillati</taxon>
        <taxon>Actinomycetota</taxon>
        <taxon>Actinomycetes</taxon>
        <taxon>Streptosporangiales</taxon>
        <taxon>Streptosporangiaceae</taxon>
        <taxon>Herbidospora</taxon>
    </lineage>
</organism>
<protein>
    <recommendedName>
        <fullName evidence="4">DUF916 domain-containing protein</fullName>
    </recommendedName>
</protein>
<dbReference type="Proteomes" id="UP000308705">
    <property type="component" value="Unassembled WGS sequence"/>
</dbReference>
<comment type="caution">
    <text evidence="2">The sequence shown here is derived from an EMBL/GenBank/DDBJ whole genome shotgun (WGS) entry which is preliminary data.</text>
</comment>
<accession>A0A4U3MCU4</accession>
<evidence type="ECO:0000313" key="3">
    <source>
        <dbReference type="Proteomes" id="UP000308705"/>
    </source>
</evidence>
<dbReference type="InterPro" id="IPR013783">
    <property type="entry name" value="Ig-like_fold"/>
</dbReference>
<dbReference type="EMBL" id="SZQA01000022">
    <property type="protein sequence ID" value="TKK86232.1"/>
    <property type="molecule type" value="Genomic_DNA"/>
</dbReference>
<dbReference type="OrthoDB" id="3514952at2"/>
<gene>
    <name evidence="2" type="ORF">FDA94_22165</name>
</gene>
<keyword evidence="1" id="KW-0472">Membrane</keyword>
<dbReference type="AlphaFoldDB" id="A0A4U3MCU4"/>
<reference evidence="2 3" key="1">
    <citation type="submission" date="2019-04" db="EMBL/GenBank/DDBJ databases">
        <title>Herbidospora sp. NEAU-GS14.nov., a novel actinomycete isolated from soil.</title>
        <authorList>
            <person name="Han L."/>
        </authorList>
    </citation>
    <scope>NUCLEOTIDE SEQUENCE [LARGE SCALE GENOMIC DNA]</scope>
    <source>
        <strain evidence="2 3">NEAU-GS14</strain>
    </source>
</reference>
<feature type="transmembrane region" description="Helical" evidence="1">
    <location>
        <begin position="224"/>
        <end position="246"/>
    </location>
</feature>
<dbReference type="RefSeq" id="WP_137249003.1">
    <property type="nucleotide sequence ID" value="NZ_SZQA01000022.1"/>
</dbReference>
<keyword evidence="3" id="KW-1185">Reference proteome</keyword>
<proteinExistence type="predicted"/>
<sequence>MQVTPTRLVVPAGTSEHRFEVTNKGREAFQVTVERSDFVAGESGAMRFQPGAPYAAAAWAVVEPAQLTVPPGETRPVTLRVVVPETPEPGDHQFAVIFKVPAAKTTANIRINRGIAAPVFVTVPGAIDLSAEIADLQAPGFVLGGPVPITARIRSTGTVHRDFRGPERLKVRAGGTDLPFPDFTVVRGATREVAATWDPPLVCFCDVTVAVPGGNTRTVQVVVFPLHLLVVFIAVVMGGALIWVVARHRYRRRVESAARELAGSGSRA</sequence>
<evidence type="ECO:0000313" key="2">
    <source>
        <dbReference type="EMBL" id="TKK86232.1"/>
    </source>
</evidence>